<comment type="caution">
    <text evidence="1">The sequence shown here is derived from an EMBL/GenBank/DDBJ whole genome shotgun (WGS) entry which is preliminary data.</text>
</comment>
<name>A0ABT5NUC9_9PSED</name>
<reference evidence="1 2" key="1">
    <citation type="submission" date="2022-05" db="EMBL/GenBank/DDBJ databases">
        <title>Novel Pseudomonas spp. Isolated from a Rainbow Trout Aquaculture Facility.</title>
        <authorList>
            <person name="Testerman T."/>
            <person name="Graf J."/>
        </authorList>
    </citation>
    <scope>NUCLEOTIDE SEQUENCE [LARGE SCALE GENOMIC DNA]</scope>
    <source>
        <strain evidence="1 2">ID681</strain>
    </source>
</reference>
<dbReference type="Proteomes" id="UP001148203">
    <property type="component" value="Unassembled WGS sequence"/>
</dbReference>
<sequence>MELQTPFRNIALFTLLAATLAGCQTNKPNEASLKNRAEITLGEPISRVSNVRSDNSTTYFTASAASGEYSCESPSGPMFAFASMGIIDPGAFCSEKGKGSPSMLPFKR</sequence>
<evidence type="ECO:0000313" key="2">
    <source>
        <dbReference type="Proteomes" id="UP001148203"/>
    </source>
</evidence>
<protein>
    <recommendedName>
        <fullName evidence="3">Lipoprotein</fullName>
    </recommendedName>
</protein>
<evidence type="ECO:0008006" key="3">
    <source>
        <dbReference type="Google" id="ProtNLM"/>
    </source>
</evidence>
<proteinExistence type="predicted"/>
<keyword evidence="2" id="KW-1185">Reference proteome</keyword>
<evidence type="ECO:0000313" key="1">
    <source>
        <dbReference type="EMBL" id="MDD0991786.1"/>
    </source>
</evidence>
<gene>
    <name evidence="1" type="ORF">M5G11_14675</name>
</gene>
<accession>A0ABT5NUC9</accession>
<dbReference type="RefSeq" id="WP_273910299.1">
    <property type="nucleotide sequence ID" value="NZ_JAMDGX010000025.1"/>
</dbReference>
<dbReference type="EMBL" id="JAMDGY010000037">
    <property type="protein sequence ID" value="MDD0991786.1"/>
    <property type="molecule type" value="Genomic_DNA"/>
</dbReference>
<organism evidence="1 2">
    <name type="scientific">Pseudomonas fontis</name>
    <dbReference type="NCBI Taxonomy" id="2942633"/>
    <lineage>
        <taxon>Bacteria</taxon>
        <taxon>Pseudomonadati</taxon>
        <taxon>Pseudomonadota</taxon>
        <taxon>Gammaproteobacteria</taxon>
        <taxon>Pseudomonadales</taxon>
        <taxon>Pseudomonadaceae</taxon>
        <taxon>Pseudomonas</taxon>
    </lineage>
</organism>